<sequence>MRFDACPTINRATGPFVLAVSASKRQTILSLSPLLPLSQPHLPPVPLLASTVTTATTTKTTESHDRDDVAPKRSITALAEKSPFSDEKTFAAHSTAFKRSRRVEWYSQPILFMLYLLALLLEMSGRHCAVAGVETTFNLSSMSLDNSKSGVVEEQHPYNEYIWELNQLNPWLSACDLAGPAPADLQGSCGPPEVPKNCPAPCKKLHERMDNLSLFDDVMKSLKYIGNTTLAHRKTQQKKSSNGEETTIAPEQCLFYLEESHKQDVCREDFGQASSWSFMSPRENRYWLMSGLRLRHCCEHAAVNALAPGKGGPFEAVLNGGDGCVKAMEKLLLVDALAARLHCEFEEVLARYDCGQSYSVIHNCTHCKEAYRQWVCSSLVPYFAHEGPLDLEPSDKSWTGRRLRPCRSLCQSVEQRCPYLLPGDRAPAYPTQYAGEPTFLCRDPNIPETGKQATRALHPNSEDECCFKICSEEKPALGICANCLGHIPKIGFKYRDPSVAPQCEIITSLSGQQQAQPTLQQLSLCGSGGIGSMIDNENSVFVDSSVSSLLSDLSSKTSLPITTNSVSASSSSTSIVKSSSVPLLCFFSLCNLFFCSQYATNHLLGITNIMKYFESLCTSFIEIFKLFLIELLSILNYFLQDCSFNYLNNIHGHFHLMIQLNASFNFLTALISMTKNGIVIAERYVYQGYRCYYYYCYRWWLWPRRWKNFILHRYSLYRFCSIKEYCCLWCYWCWLWPHRWKKKEFRIILNKDRIYLSLKSRKKRRRKMRFNAFCRKFDLVRSTSCCRESP</sequence>
<dbReference type="RefSeq" id="XP_011496982.1">
    <property type="nucleotide sequence ID" value="XM_011498680.1"/>
</dbReference>
<gene>
    <name evidence="8 9 10" type="primary">LOC105361485</name>
</gene>
<evidence type="ECO:0000256" key="1">
    <source>
        <dbReference type="ARBA" id="ARBA00004141"/>
    </source>
</evidence>
<dbReference type="CTD" id="4281"/>
<organism evidence="7 9">
    <name type="scientific">Ceratosolen solmsi marchali</name>
    <dbReference type="NCBI Taxonomy" id="326594"/>
    <lineage>
        <taxon>Eukaryota</taxon>
        <taxon>Metazoa</taxon>
        <taxon>Ecdysozoa</taxon>
        <taxon>Arthropoda</taxon>
        <taxon>Hexapoda</taxon>
        <taxon>Insecta</taxon>
        <taxon>Pterygota</taxon>
        <taxon>Neoptera</taxon>
        <taxon>Endopterygota</taxon>
        <taxon>Hymenoptera</taxon>
        <taxon>Apocrita</taxon>
        <taxon>Proctotrupomorpha</taxon>
        <taxon>Chalcidoidea</taxon>
        <taxon>Agaonidae</taxon>
        <taxon>Agaoninae</taxon>
        <taxon>Ceratosolen</taxon>
    </lineage>
</organism>
<evidence type="ECO:0000256" key="4">
    <source>
        <dbReference type="ARBA" id="ARBA00023136"/>
    </source>
</evidence>
<proteinExistence type="inferred from homology"/>
<dbReference type="InterPro" id="IPR024338">
    <property type="entry name" value="MID1/Yam8"/>
</dbReference>
<accession>A0AAJ7DUL2</accession>
<evidence type="ECO:0000313" key="10">
    <source>
        <dbReference type="RefSeq" id="XP_011496983.1"/>
    </source>
</evidence>
<keyword evidence="4" id="KW-0472">Membrane</keyword>
<dbReference type="RefSeq" id="XP_011496983.1">
    <property type="nucleotide sequence ID" value="XM_011498681.1"/>
</dbReference>
<dbReference type="GO" id="GO:0005886">
    <property type="term" value="C:plasma membrane"/>
    <property type="evidence" value="ECO:0007669"/>
    <property type="project" value="TreeGrafter"/>
</dbReference>
<evidence type="ECO:0000256" key="6">
    <source>
        <dbReference type="ARBA" id="ARBA00029445"/>
    </source>
</evidence>
<dbReference type="KEGG" id="csol:105361485"/>
<dbReference type="GO" id="GO:0098703">
    <property type="term" value="P:calcium ion import across plasma membrane"/>
    <property type="evidence" value="ECO:0007669"/>
    <property type="project" value="InterPro"/>
</dbReference>
<evidence type="ECO:0000313" key="7">
    <source>
        <dbReference type="Proteomes" id="UP000695007"/>
    </source>
</evidence>
<evidence type="ECO:0000256" key="2">
    <source>
        <dbReference type="ARBA" id="ARBA00022692"/>
    </source>
</evidence>
<dbReference type="PANTHER" id="PTHR15819:SF11">
    <property type="entry name" value="MID1, ISOFORM A"/>
    <property type="match status" value="1"/>
</dbReference>
<dbReference type="GeneID" id="105361485"/>
<dbReference type="Pfam" id="PF12929">
    <property type="entry name" value="Mid1"/>
    <property type="match status" value="1"/>
</dbReference>
<dbReference type="InterPro" id="IPR055288">
    <property type="entry name" value="NALCN_aux_factor_1/2"/>
</dbReference>
<keyword evidence="5" id="KW-0325">Glycoprotein</keyword>
<dbReference type="Proteomes" id="UP000695007">
    <property type="component" value="Unplaced"/>
</dbReference>
<evidence type="ECO:0000256" key="3">
    <source>
        <dbReference type="ARBA" id="ARBA00022989"/>
    </source>
</evidence>
<dbReference type="RefSeq" id="XP_011496981.1">
    <property type="nucleotide sequence ID" value="XM_011498679.1"/>
</dbReference>
<comment type="similarity">
    <text evidence="6">Belongs to the NALF family.</text>
</comment>
<dbReference type="GO" id="GO:0015275">
    <property type="term" value="F:stretch-activated, monoatomic cation-selective, calcium channel activity"/>
    <property type="evidence" value="ECO:0007669"/>
    <property type="project" value="TreeGrafter"/>
</dbReference>
<protein>
    <submittedName>
        <fullName evidence="8 9">Uncharacterized protein LOC105361485</fullName>
    </submittedName>
</protein>
<evidence type="ECO:0000256" key="5">
    <source>
        <dbReference type="ARBA" id="ARBA00023180"/>
    </source>
</evidence>
<dbReference type="InterPro" id="IPR036790">
    <property type="entry name" value="Frizzled_dom_sf"/>
</dbReference>
<comment type="subcellular location">
    <subcellularLocation>
        <location evidence="1">Membrane</location>
        <topology evidence="1">Multi-pass membrane protein</topology>
    </subcellularLocation>
</comment>
<reference evidence="8 9" key="1">
    <citation type="submission" date="2025-04" db="UniProtKB">
        <authorList>
            <consortium name="RefSeq"/>
        </authorList>
    </citation>
    <scope>IDENTIFICATION</scope>
</reference>
<dbReference type="PANTHER" id="PTHR15819">
    <property type="entry name" value="TRANSMEMBRANE PROTEIN FAM155"/>
    <property type="match status" value="1"/>
</dbReference>
<keyword evidence="7" id="KW-1185">Reference proteome</keyword>
<dbReference type="Gene3D" id="1.10.2000.10">
    <property type="entry name" value="Frizzled cysteine-rich domain"/>
    <property type="match status" value="1"/>
</dbReference>
<name>A0AAJ7DUL2_9HYME</name>
<dbReference type="AlphaFoldDB" id="A0AAJ7DUL2"/>
<keyword evidence="2" id="KW-0812">Transmembrane</keyword>
<evidence type="ECO:0000313" key="8">
    <source>
        <dbReference type="RefSeq" id="XP_011496981.1"/>
    </source>
</evidence>
<keyword evidence="3" id="KW-1133">Transmembrane helix</keyword>
<evidence type="ECO:0000313" key="9">
    <source>
        <dbReference type="RefSeq" id="XP_011496982.1"/>
    </source>
</evidence>